<dbReference type="Proteomes" id="UP000268372">
    <property type="component" value="Unassembled WGS sequence"/>
</dbReference>
<comment type="caution">
    <text evidence="1">The sequence shown here is derived from an EMBL/GenBank/DDBJ whole genome shotgun (WGS) entry which is preliminary data.</text>
</comment>
<proteinExistence type="predicted"/>
<name>A0A3P1ATL6_9FLAO</name>
<protein>
    <submittedName>
        <fullName evidence="1">Uncharacterized protein</fullName>
    </submittedName>
</protein>
<evidence type="ECO:0000313" key="2">
    <source>
        <dbReference type="Proteomes" id="UP000268372"/>
    </source>
</evidence>
<sequence length="62" mass="7376">MARWLHAEFVYSNFFIKENINNIHKKPVKEKAVVNEEDYYFSSGRNHAGLENDQEVVVLFME</sequence>
<dbReference type="EMBL" id="RQTJ01000028">
    <property type="protein sequence ID" value="RRA92346.1"/>
    <property type="molecule type" value="Genomic_DNA"/>
</dbReference>
<reference evidence="1 2" key="1">
    <citation type="submission" date="2018-11" db="EMBL/GenBank/DDBJ databases">
        <title>Flavobacterium sp. nov., YIM 102796 draft genome.</title>
        <authorList>
            <person name="Li G."/>
            <person name="Jiang Y."/>
        </authorList>
    </citation>
    <scope>NUCLEOTIDE SEQUENCE [LARGE SCALE GENOMIC DNA]</scope>
    <source>
        <strain evidence="1 2">YIM 102796</strain>
    </source>
</reference>
<dbReference type="OrthoDB" id="9788881at2"/>
<gene>
    <name evidence="1" type="ORF">EG242_11415</name>
</gene>
<organism evidence="1 2">
    <name type="scientific">Paenimyroides viscosum</name>
    <dbReference type="NCBI Taxonomy" id="2488729"/>
    <lineage>
        <taxon>Bacteria</taxon>
        <taxon>Pseudomonadati</taxon>
        <taxon>Bacteroidota</taxon>
        <taxon>Flavobacteriia</taxon>
        <taxon>Flavobacteriales</taxon>
        <taxon>Flavobacteriaceae</taxon>
        <taxon>Paenimyroides</taxon>
    </lineage>
</organism>
<evidence type="ECO:0000313" key="1">
    <source>
        <dbReference type="EMBL" id="RRA92346.1"/>
    </source>
</evidence>
<keyword evidence="2" id="KW-1185">Reference proteome</keyword>
<dbReference type="AlphaFoldDB" id="A0A3P1ATL6"/>
<dbReference type="RefSeq" id="WP_124900001.1">
    <property type="nucleotide sequence ID" value="NZ_RQTJ01000028.1"/>
</dbReference>
<accession>A0A3P1ATL6</accession>